<dbReference type="KEGG" id="srho:HH216_03685"/>
<feature type="region of interest" description="Disordered" evidence="1">
    <location>
        <begin position="1"/>
        <end position="25"/>
    </location>
</feature>
<dbReference type="Proteomes" id="UP000501128">
    <property type="component" value="Chromosome"/>
</dbReference>
<protein>
    <submittedName>
        <fullName evidence="2">Uncharacterized protein</fullName>
    </submittedName>
</protein>
<keyword evidence="3" id="KW-1185">Reference proteome</keyword>
<dbReference type="RefSeq" id="WP_169549559.1">
    <property type="nucleotide sequence ID" value="NZ_CP051677.1"/>
</dbReference>
<evidence type="ECO:0000313" key="2">
    <source>
        <dbReference type="EMBL" id="QJD77616.1"/>
    </source>
</evidence>
<organism evidence="2 3">
    <name type="scientific">Spirosoma rhododendri</name>
    <dbReference type="NCBI Taxonomy" id="2728024"/>
    <lineage>
        <taxon>Bacteria</taxon>
        <taxon>Pseudomonadati</taxon>
        <taxon>Bacteroidota</taxon>
        <taxon>Cytophagia</taxon>
        <taxon>Cytophagales</taxon>
        <taxon>Cytophagaceae</taxon>
        <taxon>Spirosoma</taxon>
    </lineage>
</organism>
<sequence>MLGHLPAARPTAKHAPRQPANAPLDTTWQRMHPGEWALIEISQDSTQQRFLEIGYLMVETASHIKIWLPETVDRHASVHTYRQDTVIGCHFLPQTVLYQLMPMLPYLNKQTGPIRVLAEKLLRKNVDVRTSVAEYLRQYDVELWAKRTVHTLDHAPVYQQLLELVDKSPNRLV</sequence>
<gene>
    <name evidence="2" type="ORF">HH216_03685</name>
</gene>
<dbReference type="EMBL" id="CP051677">
    <property type="protein sequence ID" value="QJD77616.1"/>
    <property type="molecule type" value="Genomic_DNA"/>
</dbReference>
<name>A0A7L5DH45_9BACT</name>
<accession>A0A7L5DH45</accession>
<reference evidence="2 3" key="1">
    <citation type="submission" date="2020-04" db="EMBL/GenBank/DDBJ databases">
        <title>Genome sequencing of novel species.</title>
        <authorList>
            <person name="Heo J."/>
            <person name="Kim S.-J."/>
            <person name="Kim J.-S."/>
            <person name="Hong S.-B."/>
            <person name="Kwon S.-W."/>
        </authorList>
    </citation>
    <scope>NUCLEOTIDE SEQUENCE [LARGE SCALE GENOMIC DNA]</scope>
    <source>
        <strain evidence="2 3">CJU-R4</strain>
    </source>
</reference>
<dbReference type="AlphaFoldDB" id="A0A7L5DH45"/>
<proteinExistence type="predicted"/>
<evidence type="ECO:0000256" key="1">
    <source>
        <dbReference type="SAM" id="MobiDB-lite"/>
    </source>
</evidence>
<evidence type="ECO:0000313" key="3">
    <source>
        <dbReference type="Proteomes" id="UP000501128"/>
    </source>
</evidence>